<dbReference type="Proteomes" id="UP000198282">
    <property type="component" value="Unassembled WGS sequence"/>
</dbReference>
<keyword evidence="3" id="KW-1185">Reference proteome</keyword>
<proteinExistence type="predicted"/>
<evidence type="ECO:0000313" key="3">
    <source>
        <dbReference type="Proteomes" id="UP000198282"/>
    </source>
</evidence>
<evidence type="ECO:0000313" key="2">
    <source>
        <dbReference type="EMBL" id="SNT11809.1"/>
    </source>
</evidence>
<dbReference type="AlphaFoldDB" id="A0A239K261"/>
<dbReference type="EMBL" id="FZOD01000025">
    <property type="protein sequence ID" value="SNT11809.1"/>
    <property type="molecule type" value="Genomic_DNA"/>
</dbReference>
<protein>
    <submittedName>
        <fullName evidence="2">Uncharacterized protein</fullName>
    </submittedName>
</protein>
<evidence type="ECO:0000256" key="1">
    <source>
        <dbReference type="SAM" id="MobiDB-lite"/>
    </source>
</evidence>
<feature type="region of interest" description="Disordered" evidence="1">
    <location>
        <begin position="147"/>
        <end position="169"/>
    </location>
</feature>
<dbReference type="Pfam" id="PF19505">
    <property type="entry name" value="DUF6039"/>
    <property type="match status" value="1"/>
</dbReference>
<accession>A0A239K261</accession>
<dbReference type="InterPro" id="IPR046102">
    <property type="entry name" value="DUF6039"/>
</dbReference>
<name>A0A239K261_9ACTN</name>
<sequence length="169" mass="19490">MTDVWSSPRSAQHQTSLPADELLHSGNAGIIIHRVGMLEYEMAREGRDFSVDLLGYMNRAQAGVATTFCYEEIFGIHDRLHWLVHLKRPDEYRRLLKMVDHDADFQDISLNDRLPKKGGGNWEKMFVLRSFQETILCAQHGFTHEPDDYDPSDTFVPPAMYQGPQPRDQ</sequence>
<reference evidence="2 3" key="1">
    <citation type="submission" date="2017-06" db="EMBL/GenBank/DDBJ databases">
        <authorList>
            <person name="Kim H.J."/>
            <person name="Triplett B.A."/>
        </authorList>
    </citation>
    <scope>NUCLEOTIDE SEQUENCE [LARGE SCALE GENOMIC DNA]</scope>
    <source>
        <strain evidence="2 3">CGMCC 4.2132</strain>
    </source>
</reference>
<gene>
    <name evidence="2" type="ORF">SAMN05216276_102540</name>
</gene>
<organism evidence="2 3">
    <name type="scientific">Streptosporangium subroseum</name>
    <dbReference type="NCBI Taxonomy" id="106412"/>
    <lineage>
        <taxon>Bacteria</taxon>
        <taxon>Bacillati</taxon>
        <taxon>Actinomycetota</taxon>
        <taxon>Actinomycetes</taxon>
        <taxon>Streptosporangiales</taxon>
        <taxon>Streptosporangiaceae</taxon>
        <taxon>Streptosporangium</taxon>
    </lineage>
</organism>